<dbReference type="InterPro" id="IPR026453">
    <property type="entry name" value="PGF_pre_PGF"/>
</dbReference>
<dbReference type="Gene3D" id="2.60.40.10">
    <property type="entry name" value="Immunoglobulins"/>
    <property type="match status" value="1"/>
</dbReference>
<dbReference type="Gene3D" id="1.20.1270.90">
    <property type="entry name" value="AF1782-like"/>
    <property type="match status" value="3"/>
</dbReference>
<organism evidence="4 5">
    <name type="scientific">Methanomethylovorans hollandica (strain DSM 15978 / NBRC 107637 / DMS1)</name>
    <dbReference type="NCBI Taxonomy" id="867904"/>
    <lineage>
        <taxon>Archaea</taxon>
        <taxon>Methanobacteriati</taxon>
        <taxon>Methanobacteriota</taxon>
        <taxon>Stenosarchaea group</taxon>
        <taxon>Methanomicrobia</taxon>
        <taxon>Methanosarcinales</taxon>
        <taxon>Methanosarcinaceae</taxon>
        <taxon>Methanomethylovorans</taxon>
    </lineage>
</organism>
<dbReference type="HOGENOM" id="CLU_019504_0_0_2"/>
<name>L0L1I0_METHD</name>
<dbReference type="Proteomes" id="UP000010866">
    <property type="component" value="Plasmid pMETHO01"/>
</dbReference>
<dbReference type="SMART" id="SM00060">
    <property type="entry name" value="FN3"/>
    <property type="match status" value="2"/>
</dbReference>
<evidence type="ECO:0000313" key="4">
    <source>
        <dbReference type="EMBL" id="AGB50775.1"/>
    </source>
</evidence>
<gene>
    <name evidence="4" type="ordered locus">Metho_2645</name>
</gene>
<dbReference type="SUPFAM" id="SSF49265">
    <property type="entry name" value="Fibronectin type III"/>
    <property type="match status" value="1"/>
</dbReference>
<keyword evidence="2" id="KW-0812">Transmembrane</keyword>
<feature type="transmembrane region" description="Helical" evidence="2">
    <location>
        <begin position="669"/>
        <end position="690"/>
    </location>
</feature>
<evidence type="ECO:0000256" key="2">
    <source>
        <dbReference type="SAM" id="Phobius"/>
    </source>
</evidence>
<dbReference type="RefSeq" id="WP_015313907.1">
    <property type="nucleotide sequence ID" value="NC_019972.1"/>
</dbReference>
<dbReference type="AlphaFoldDB" id="L0L1I0"/>
<dbReference type="EMBL" id="CP003363">
    <property type="protein sequence ID" value="AGB50775.1"/>
    <property type="molecule type" value="Genomic_DNA"/>
</dbReference>
<dbReference type="InterPro" id="IPR036116">
    <property type="entry name" value="FN3_sf"/>
</dbReference>
<dbReference type="KEGG" id="mhz:Metho_2645"/>
<evidence type="ECO:0000259" key="3">
    <source>
        <dbReference type="SMART" id="SM00060"/>
    </source>
</evidence>
<keyword evidence="2" id="KW-1133">Transmembrane helix</keyword>
<evidence type="ECO:0000313" key="5">
    <source>
        <dbReference type="Proteomes" id="UP000010866"/>
    </source>
</evidence>
<sequence>MELQIKNRLTYLGIGIFYIISMVLLVSMTIDTGLADNATVDTSQLTSSITTASLKAGNAIAGIEPGQYPQSAITTFREAISIAQTVSNNAITQSEIDQAIYDLEAAEALFDTAMITSVNKTTLSSSITTATLKLRSAVAGTGQGQYPQTIINAFNTTIVNVQTILNDPDATQAEVNQAVITLKSAEAIFDASKITSVNKTTLASVITTAYTKLSLAIAGTEIGQYSQSAIDAFNISILNAQAILSNENTTQSQVDQATIDLTAAEAIFDTSRITSNNLTVSCSISNISASNIGPSWIRWTWTNPLNTSLGYIMVYLDNVFVTNIFNSSIDSYNATGLGEATTHTISIHTVDTSGNIDYTGINNTATTIKIPVISSVSSTEITNTSITLVWNASNETTNTQIQRNGLIIGNISEESYVDSGLTSNTIYTYNITPYNNGFNGNTIKIVVRTNSSNTIESKSGGGGGSIGGASTAEDFRKILIKDVARKFILADTYVIYNFNKTADVVPSIGFKALKNSGEITTTVEILNNRSKLVDSDPQGNVYTYVNVWVGKSGFATDDNIEDGWVKFHVNESWMQKMCLSPTDVKLQRYDGYGWEELPTIPINSSINNTYTAQTDGFSSFAITGEQTATSKPDDVYAQTMVLKTKSTRNDKNTTNSSNTTDTQPEKSNLPIYAVGTCMVMGLFAGGFVFLKKH</sequence>
<dbReference type="OrthoDB" id="103676at2157"/>
<accession>L0L1I0</accession>
<protein>
    <submittedName>
        <fullName evidence="4">Outer membrane protein</fullName>
    </submittedName>
</protein>
<dbReference type="InterPro" id="IPR013783">
    <property type="entry name" value="Ig-like_fold"/>
</dbReference>
<reference evidence="5" key="1">
    <citation type="submission" date="2012-02" db="EMBL/GenBank/DDBJ databases">
        <title>Complete sequence of plasmid of Methanomethylovorans hollandica DSM 15978.</title>
        <authorList>
            <person name="Lucas S."/>
            <person name="Copeland A."/>
            <person name="Lapidus A."/>
            <person name="Glavina del Rio T."/>
            <person name="Dalin E."/>
            <person name="Tice H."/>
            <person name="Bruce D."/>
            <person name="Goodwin L."/>
            <person name="Pitluck S."/>
            <person name="Peters L."/>
            <person name="Mikhailova N."/>
            <person name="Held B."/>
            <person name="Kyrpides N."/>
            <person name="Mavromatis K."/>
            <person name="Ivanova N."/>
            <person name="Brettin T."/>
            <person name="Detter J.C."/>
            <person name="Han C."/>
            <person name="Larimer F."/>
            <person name="Land M."/>
            <person name="Hauser L."/>
            <person name="Markowitz V."/>
            <person name="Cheng J.-F."/>
            <person name="Hugenholtz P."/>
            <person name="Woyke T."/>
            <person name="Wu D."/>
            <person name="Spring S."/>
            <person name="Schroeder M."/>
            <person name="Brambilla E."/>
            <person name="Klenk H.-P."/>
            <person name="Eisen J.A."/>
        </authorList>
    </citation>
    <scope>NUCLEOTIDE SEQUENCE [LARGE SCALE GENOMIC DNA]</scope>
    <source>
        <strain evidence="5">DSM 15978 / NBRC 107637 / DMS1</strain>
        <plasmid evidence="5">Plasmid pMETHO01</plasmid>
    </source>
</reference>
<keyword evidence="5" id="KW-1185">Reference proteome</keyword>
<dbReference type="InterPro" id="IPR003961">
    <property type="entry name" value="FN3_dom"/>
</dbReference>
<feature type="domain" description="Fibronectin type-III" evidence="3">
    <location>
        <begin position="281"/>
        <end position="354"/>
    </location>
</feature>
<feature type="compositionally biased region" description="Low complexity" evidence="1">
    <location>
        <begin position="652"/>
        <end position="662"/>
    </location>
</feature>
<dbReference type="Pfam" id="PF07554">
    <property type="entry name" value="FIVAR"/>
    <property type="match status" value="3"/>
</dbReference>
<keyword evidence="2" id="KW-0472">Membrane</keyword>
<dbReference type="GeneID" id="14401607"/>
<evidence type="ECO:0000256" key="1">
    <source>
        <dbReference type="SAM" id="MobiDB-lite"/>
    </source>
</evidence>
<dbReference type="NCBIfam" id="TIGR04213">
    <property type="entry name" value="PGF_pre_PGF"/>
    <property type="match status" value="1"/>
</dbReference>
<proteinExistence type="predicted"/>
<feature type="transmembrane region" description="Helical" evidence="2">
    <location>
        <begin position="9"/>
        <end position="30"/>
    </location>
</feature>
<geneLocation type="plasmid" evidence="4 5">
    <name>pMETHO01</name>
</geneLocation>
<feature type="region of interest" description="Disordered" evidence="1">
    <location>
        <begin position="646"/>
        <end position="666"/>
    </location>
</feature>
<keyword evidence="4" id="KW-0614">Plasmid</keyword>
<feature type="domain" description="Fibronectin type-III" evidence="3">
    <location>
        <begin position="370"/>
        <end position="440"/>
    </location>
</feature>